<dbReference type="PANTHER" id="PTHR33121:SF70">
    <property type="entry name" value="SIGNALING PROTEIN YKOW"/>
    <property type="match status" value="1"/>
</dbReference>
<dbReference type="PROSITE" id="PS50883">
    <property type="entry name" value="EAL"/>
    <property type="match status" value="1"/>
</dbReference>
<dbReference type="Gene3D" id="3.20.20.450">
    <property type="entry name" value="EAL domain"/>
    <property type="match status" value="1"/>
</dbReference>
<dbReference type="InterPro" id="IPR035919">
    <property type="entry name" value="EAL_sf"/>
</dbReference>
<dbReference type="SUPFAM" id="SSF141868">
    <property type="entry name" value="EAL domain-like"/>
    <property type="match status" value="1"/>
</dbReference>
<feature type="domain" description="EAL" evidence="1">
    <location>
        <begin position="36"/>
        <end position="289"/>
    </location>
</feature>
<protein>
    <submittedName>
        <fullName evidence="2">EAL domain-containing protein</fullName>
    </submittedName>
</protein>
<dbReference type="SMART" id="SM00052">
    <property type="entry name" value="EAL"/>
    <property type="match status" value="1"/>
</dbReference>
<dbReference type="InterPro" id="IPR001633">
    <property type="entry name" value="EAL_dom"/>
</dbReference>
<keyword evidence="3" id="KW-1185">Reference proteome</keyword>
<organism evidence="2 3">
    <name type="scientific">Pseudomonas edaphica</name>
    <dbReference type="NCBI Taxonomy" id="2006980"/>
    <lineage>
        <taxon>Bacteria</taxon>
        <taxon>Pseudomonadati</taxon>
        <taxon>Pseudomonadota</taxon>
        <taxon>Gammaproteobacteria</taxon>
        <taxon>Pseudomonadales</taxon>
        <taxon>Pseudomonadaceae</taxon>
        <taxon>Pseudomonas</taxon>
    </lineage>
</organism>
<reference evidence="2 3" key="1">
    <citation type="submission" date="2019-05" db="EMBL/GenBank/DDBJ databases">
        <title>Pseudomonas edaphica sp. nov., isolated from rhizospheric soil of Cistus ladanifer L. in Spain.</title>
        <authorList>
            <person name="Peix A."/>
        </authorList>
    </citation>
    <scope>NUCLEOTIDE SEQUENCE [LARGE SCALE GENOMIC DNA]</scope>
    <source>
        <strain evidence="2 3">RD25</strain>
    </source>
</reference>
<dbReference type="EMBL" id="VBVZ01000201">
    <property type="protein sequence ID" value="TLG91001.1"/>
    <property type="molecule type" value="Genomic_DNA"/>
</dbReference>
<dbReference type="CDD" id="cd01948">
    <property type="entry name" value="EAL"/>
    <property type="match status" value="1"/>
</dbReference>
<evidence type="ECO:0000259" key="1">
    <source>
        <dbReference type="PROSITE" id="PS50883"/>
    </source>
</evidence>
<sequence>MHYSASSSFLSSLLPRTKEILPRQSDCPDELAPPAQLSSAKDVQLGLWLREFRAYLQPKFDLRTGEVNAAEVLARWHHPLHGVLGPAHFLPLIKQERWLDDLLFVLLEQGLAYQLQLHRMGRSLNLAFNLSLSQLMSSTFVDRLETRLVEHPVRRSSLTFEIIEDGPADLSDAHIEQLNRLSRLGIRLSIDDFGTGYSSLLRLCKVVFHEIKLAREFIGAVDSSERYRVVVRNALALANALGMEAVVEGIETLSQRNRLVEMGARVGQGYLCAKPMSLEEFDSWKIKPYQRFQRLICDLK</sequence>
<dbReference type="RefSeq" id="WP_138451678.1">
    <property type="nucleotide sequence ID" value="NZ_VBVZ01000201.1"/>
</dbReference>
<evidence type="ECO:0000313" key="2">
    <source>
        <dbReference type="EMBL" id="TLG91001.1"/>
    </source>
</evidence>
<dbReference type="PANTHER" id="PTHR33121">
    <property type="entry name" value="CYCLIC DI-GMP PHOSPHODIESTERASE PDEF"/>
    <property type="match status" value="1"/>
</dbReference>
<dbReference type="InterPro" id="IPR050706">
    <property type="entry name" value="Cyclic-di-GMP_PDE-like"/>
</dbReference>
<accession>A0ABY2U4P6</accession>
<gene>
    <name evidence="2" type="ORF">FEM54_15080</name>
</gene>
<dbReference type="Proteomes" id="UP000304941">
    <property type="component" value="Unassembled WGS sequence"/>
</dbReference>
<name>A0ABY2U4P6_9PSED</name>
<proteinExistence type="predicted"/>
<evidence type="ECO:0000313" key="3">
    <source>
        <dbReference type="Proteomes" id="UP000304941"/>
    </source>
</evidence>
<comment type="caution">
    <text evidence="2">The sequence shown here is derived from an EMBL/GenBank/DDBJ whole genome shotgun (WGS) entry which is preliminary data.</text>
</comment>
<dbReference type="Pfam" id="PF00563">
    <property type="entry name" value="EAL"/>
    <property type="match status" value="1"/>
</dbReference>